<dbReference type="AlphaFoldDB" id="A0A4R4XR54"/>
<gene>
    <name evidence="1" type="ORF">E1288_45260</name>
</gene>
<reference evidence="1 2" key="1">
    <citation type="submission" date="2019-03" db="EMBL/GenBank/DDBJ databases">
        <title>Draft genome sequences of novel Actinobacteria.</title>
        <authorList>
            <person name="Sahin N."/>
            <person name="Ay H."/>
            <person name="Saygin H."/>
        </authorList>
    </citation>
    <scope>NUCLEOTIDE SEQUENCE [LARGE SCALE GENOMIC DNA]</scope>
    <source>
        <strain evidence="1 2">7K502</strain>
    </source>
</reference>
<dbReference type="Proteomes" id="UP000294947">
    <property type="component" value="Unassembled WGS sequence"/>
</dbReference>
<keyword evidence="2" id="KW-1185">Reference proteome</keyword>
<evidence type="ECO:0000313" key="1">
    <source>
        <dbReference type="EMBL" id="TDD33695.1"/>
    </source>
</evidence>
<protein>
    <submittedName>
        <fullName evidence="1">Uncharacterized protein</fullName>
    </submittedName>
</protein>
<name>A0A4R4XR54_9PSEU</name>
<accession>A0A4R4XR54</accession>
<proteinExistence type="predicted"/>
<organism evidence="1 2">
    <name type="scientific">Saccharopolyspora elongata</name>
    <dbReference type="NCBI Taxonomy" id="2530387"/>
    <lineage>
        <taxon>Bacteria</taxon>
        <taxon>Bacillati</taxon>
        <taxon>Actinomycetota</taxon>
        <taxon>Actinomycetes</taxon>
        <taxon>Pseudonocardiales</taxon>
        <taxon>Pseudonocardiaceae</taxon>
        <taxon>Saccharopolyspora</taxon>
    </lineage>
</organism>
<sequence>MAFGDVGQPLAGVAGGQGGQVGVHAGGRVQLLVGVGDDGVDGFGGEDALELGVEVGGRVVDERGDLGVGRPVFLCVVAASVP</sequence>
<evidence type="ECO:0000313" key="2">
    <source>
        <dbReference type="Proteomes" id="UP000294947"/>
    </source>
</evidence>
<comment type="caution">
    <text evidence="1">The sequence shown here is derived from an EMBL/GenBank/DDBJ whole genome shotgun (WGS) entry which is preliminary data.</text>
</comment>
<dbReference type="EMBL" id="SMKW01000159">
    <property type="protein sequence ID" value="TDD33695.1"/>
    <property type="molecule type" value="Genomic_DNA"/>
</dbReference>